<proteinExistence type="predicted"/>
<dbReference type="Gene3D" id="3.80.10.10">
    <property type="entry name" value="Ribonuclease Inhibitor"/>
    <property type="match status" value="1"/>
</dbReference>
<protein>
    <recommendedName>
        <fullName evidence="3">F-box domain-containing protein</fullName>
    </recommendedName>
</protein>
<dbReference type="AlphaFoldDB" id="A0A2S5BAA9"/>
<dbReference type="InterPro" id="IPR032675">
    <property type="entry name" value="LRR_dom_sf"/>
</dbReference>
<evidence type="ECO:0000313" key="1">
    <source>
        <dbReference type="EMBL" id="POY73699.1"/>
    </source>
</evidence>
<gene>
    <name evidence="1" type="ORF">BMF94_3236</name>
</gene>
<evidence type="ECO:0008006" key="3">
    <source>
        <dbReference type="Google" id="ProtNLM"/>
    </source>
</evidence>
<dbReference type="EMBL" id="PJQD01000035">
    <property type="protein sequence ID" value="POY73699.1"/>
    <property type="molecule type" value="Genomic_DNA"/>
</dbReference>
<name>A0A2S5BAA9_9BASI</name>
<evidence type="ECO:0000313" key="2">
    <source>
        <dbReference type="Proteomes" id="UP000237144"/>
    </source>
</evidence>
<dbReference type="SUPFAM" id="SSF52047">
    <property type="entry name" value="RNI-like"/>
    <property type="match status" value="1"/>
</dbReference>
<sequence length="459" mass="50774">MAPSTASLTVLPTEIKLRIAEMCSAQDRCKERLPILCPLLFHLRDDDEGPQRMTAADLAHPLFLDHIAPRHKEHVKKLDLTHAHAATMEKLLPALVRLPGPFESFKVPDILDVIRTAPARTLRGASASSDLRFIAFEQVAKVFASLLQRTTHAHFAASAVNTSLFTILGANVTSLELVLSTGDGIDSLLAVMADCPALTSLEIFFDADPHELGARVPADIHETLRAVPLKHLRLIGGNCTAALHRLAAVFSPTLEHLELRFYEIRSAYNSGIQSFLPARQYPKLRHLDMSGDWRIGLCILEGTSLANFPAMERLTVSTPSTEGRYNITSVLDRYFQSVLDRFAATARRPLEVSFCYESSRGVPETVLPAALHATAPLRLVASEESSAGSNWPDEVFTCPGRSVKDDSADLDEAHRAIDESLSAMRAQADWARRTGDRVQLAEMAEALQEWEALRYRWRT</sequence>
<dbReference type="Proteomes" id="UP000237144">
    <property type="component" value="Unassembled WGS sequence"/>
</dbReference>
<reference evidence="1 2" key="1">
    <citation type="journal article" date="2018" name="Front. Microbiol.">
        <title>Prospects for Fungal Bioremediation of Acidic Radioactive Waste Sites: Characterization and Genome Sequence of Rhodotorula taiwanensis MD1149.</title>
        <authorList>
            <person name="Tkavc R."/>
            <person name="Matrosova V.Y."/>
            <person name="Grichenko O.E."/>
            <person name="Gostincar C."/>
            <person name="Volpe R.P."/>
            <person name="Klimenkova P."/>
            <person name="Gaidamakova E.K."/>
            <person name="Zhou C.E."/>
            <person name="Stewart B.J."/>
            <person name="Lyman M.G."/>
            <person name="Malfatti S.A."/>
            <person name="Rubinfeld B."/>
            <person name="Courtot M."/>
            <person name="Singh J."/>
            <person name="Dalgard C.L."/>
            <person name="Hamilton T."/>
            <person name="Frey K.G."/>
            <person name="Gunde-Cimerman N."/>
            <person name="Dugan L."/>
            <person name="Daly M.J."/>
        </authorList>
    </citation>
    <scope>NUCLEOTIDE SEQUENCE [LARGE SCALE GENOMIC DNA]</scope>
    <source>
        <strain evidence="1 2">MD1149</strain>
    </source>
</reference>
<organism evidence="1 2">
    <name type="scientific">Rhodotorula taiwanensis</name>
    <dbReference type="NCBI Taxonomy" id="741276"/>
    <lineage>
        <taxon>Eukaryota</taxon>
        <taxon>Fungi</taxon>
        <taxon>Dikarya</taxon>
        <taxon>Basidiomycota</taxon>
        <taxon>Pucciniomycotina</taxon>
        <taxon>Microbotryomycetes</taxon>
        <taxon>Sporidiobolales</taxon>
        <taxon>Sporidiobolaceae</taxon>
        <taxon>Rhodotorula</taxon>
    </lineage>
</organism>
<accession>A0A2S5BAA9</accession>
<comment type="caution">
    <text evidence="1">The sequence shown here is derived from an EMBL/GenBank/DDBJ whole genome shotgun (WGS) entry which is preliminary data.</text>
</comment>
<keyword evidence="2" id="KW-1185">Reference proteome</keyword>